<feature type="domain" description="SpoVT-AbrB" evidence="8">
    <location>
        <begin position="7"/>
        <end position="53"/>
    </location>
</feature>
<sequence>MDKFVGTFTNKLDRKGRVSLPAEYRAVLQRQQSESAALMPALNAEAIAGGGSLYLETLHKRIEGLDPLGEEYNDWVDYIMPNVRNAGWDETGRIVLPEALIELAGLSDSAVFVGRYDHFQIWQPAAWAERQAELAQRHRRPRLSQRSD</sequence>
<keyword evidence="3" id="KW-0677">Repeat</keyword>
<reference evidence="10" key="1">
    <citation type="journal article" date="2019" name="Int. J. Syst. Evol. Microbiol.">
        <title>The Global Catalogue of Microorganisms (GCM) 10K type strain sequencing project: providing services to taxonomists for standard genome sequencing and annotation.</title>
        <authorList>
            <consortium name="The Broad Institute Genomics Platform"/>
            <consortium name="The Broad Institute Genome Sequencing Center for Infectious Disease"/>
            <person name="Wu L."/>
            <person name="Ma J."/>
        </authorList>
    </citation>
    <scope>NUCLEOTIDE SEQUENCE [LARGE SCALE GENOMIC DNA]</scope>
    <source>
        <strain evidence="10">KCTC 42964</strain>
    </source>
</reference>
<dbReference type="RefSeq" id="WP_379899255.1">
    <property type="nucleotide sequence ID" value="NZ_JBHRTR010000019.1"/>
</dbReference>
<protein>
    <recommendedName>
        <fullName evidence="1 7">Transcriptional regulator MraZ</fullName>
    </recommendedName>
</protein>
<dbReference type="PROSITE" id="PS51740">
    <property type="entry name" value="SPOVT_ABRB"/>
    <property type="match status" value="2"/>
</dbReference>
<evidence type="ECO:0000256" key="2">
    <source>
        <dbReference type="ARBA" id="ARBA00022490"/>
    </source>
</evidence>
<evidence type="ECO:0000256" key="7">
    <source>
        <dbReference type="HAMAP-Rule" id="MF_01008"/>
    </source>
</evidence>
<keyword evidence="5 7" id="KW-0238">DNA-binding</keyword>
<comment type="similarity">
    <text evidence="7">Belongs to the MraZ family.</text>
</comment>
<evidence type="ECO:0000256" key="4">
    <source>
        <dbReference type="ARBA" id="ARBA00023015"/>
    </source>
</evidence>
<dbReference type="SUPFAM" id="SSF89447">
    <property type="entry name" value="AbrB/MazE/MraZ-like"/>
    <property type="match status" value="1"/>
</dbReference>
<dbReference type="Proteomes" id="UP001595528">
    <property type="component" value="Unassembled WGS sequence"/>
</dbReference>
<dbReference type="Gene3D" id="3.40.1550.20">
    <property type="entry name" value="Transcriptional regulator MraZ domain"/>
    <property type="match status" value="1"/>
</dbReference>
<dbReference type="HAMAP" id="MF_01008">
    <property type="entry name" value="MraZ"/>
    <property type="match status" value="1"/>
</dbReference>
<comment type="subcellular location">
    <subcellularLocation>
        <location evidence="7">Cytoplasm</location>
        <location evidence="7">Nucleoid</location>
    </subcellularLocation>
</comment>
<dbReference type="PANTHER" id="PTHR34701:SF1">
    <property type="entry name" value="TRANSCRIPTIONAL REGULATOR MRAZ"/>
    <property type="match status" value="1"/>
</dbReference>
<dbReference type="InterPro" id="IPR003444">
    <property type="entry name" value="MraZ"/>
</dbReference>
<dbReference type="CDD" id="cd16320">
    <property type="entry name" value="MraZ_N"/>
    <property type="match status" value="1"/>
</dbReference>
<dbReference type="InterPro" id="IPR020603">
    <property type="entry name" value="MraZ_dom"/>
</dbReference>
<name>A0ABV7KXF6_9PROT</name>
<dbReference type="InterPro" id="IPR038619">
    <property type="entry name" value="MraZ_sf"/>
</dbReference>
<evidence type="ECO:0000259" key="8">
    <source>
        <dbReference type="PROSITE" id="PS51740"/>
    </source>
</evidence>
<dbReference type="Pfam" id="PF02381">
    <property type="entry name" value="MraZ"/>
    <property type="match status" value="1"/>
</dbReference>
<dbReference type="InterPro" id="IPR007159">
    <property type="entry name" value="SpoVT-AbrB_dom"/>
</dbReference>
<evidence type="ECO:0000256" key="1">
    <source>
        <dbReference type="ARBA" id="ARBA00013860"/>
    </source>
</evidence>
<keyword evidence="6 7" id="KW-0804">Transcription</keyword>
<gene>
    <name evidence="7" type="primary">mraZ</name>
    <name evidence="9" type="ORF">ACFOGJ_07645</name>
</gene>
<keyword evidence="2 7" id="KW-0963">Cytoplasm</keyword>
<dbReference type="InterPro" id="IPR035644">
    <property type="entry name" value="MraZ_C"/>
</dbReference>
<comment type="subunit">
    <text evidence="7">Forms oligomers.</text>
</comment>
<dbReference type="CDD" id="cd16321">
    <property type="entry name" value="MraZ_C"/>
    <property type="match status" value="1"/>
</dbReference>
<accession>A0ABV7KXF6</accession>
<evidence type="ECO:0000313" key="10">
    <source>
        <dbReference type="Proteomes" id="UP001595528"/>
    </source>
</evidence>
<evidence type="ECO:0000256" key="3">
    <source>
        <dbReference type="ARBA" id="ARBA00022737"/>
    </source>
</evidence>
<evidence type="ECO:0000256" key="6">
    <source>
        <dbReference type="ARBA" id="ARBA00023163"/>
    </source>
</evidence>
<keyword evidence="10" id="KW-1185">Reference proteome</keyword>
<dbReference type="InterPro" id="IPR035642">
    <property type="entry name" value="MraZ_N"/>
</dbReference>
<feature type="domain" description="SpoVT-AbrB" evidence="8">
    <location>
        <begin position="83"/>
        <end position="126"/>
    </location>
</feature>
<evidence type="ECO:0000313" key="9">
    <source>
        <dbReference type="EMBL" id="MFC3227095.1"/>
    </source>
</evidence>
<dbReference type="InterPro" id="IPR037914">
    <property type="entry name" value="SpoVT-AbrB_sf"/>
</dbReference>
<proteinExistence type="inferred from homology"/>
<comment type="caution">
    <text evidence="9">The sequence shown here is derived from an EMBL/GenBank/DDBJ whole genome shotgun (WGS) entry which is preliminary data.</text>
</comment>
<dbReference type="PANTHER" id="PTHR34701">
    <property type="entry name" value="TRANSCRIPTIONAL REGULATOR MRAZ"/>
    <property type="match status" value="1"/>
</dbReference>
<keyword evidence="4 7" id="KW-0805">Transcription regulation</keyword>
<evidence type="ECO:0000256" key="5">
    <source>
        <dbReference type="ARBA" id="ARBA00023125"/>
    </source>
</evidence>
<dbReference type="EMBL" id="JBHRTR010000019">
    <property type="protein sequence ID" value="MFC3227095.1"/>
    <property type="molecule type" value="Genomic_DNA"/>
</dbReference>
<organism evidence="9 10">
    <name type="scientific">Marinibaculum pumilum</name>
    <dbReference type="NCBI Taxonomy" id="1766165"/>
    <lineage>
        <taxon>Bacteria</taxon>
        <taxon>Pseudomonadati</taxon>
        <taxon>Pseudomonadota</taxon>
        <taxon>Alphaproteobacteria</taxon>
        <taxon>Rhodospirillales</taxon>
        <taxon>Rhodospirillaceae</taxon>
        <taxon>Marinibaculum</taxon>
    </lineage>
</organism>